<dbReference type="Proteomes" id="UP000234914">
    <property type="component" value="Unassembled WGS sequence"/>
</dbReference>
<keyword evidence="1" id="KW-0472">Membrane</keyword>
<comment type="caution">
    <text evidence="2">The sequence shown here is derived from an EMBL/GenBank/DDBJ whole genome shotgun (WGS) entry which is preliminary data.</text>
</comment>
<dbReference type="EMBL" id="PKJS01000011">
    <property type="protein sequence ID" value="PKZ68296.1"/>
    <property type="molecule type" value="Genomic_DNA"/>
</dbReference>
<name>A0A2I1RGT9_FAUOS</name>
<feature type="transmembrane region" description="Helical" evidence="1">
    <location>
        <begin position="56"/>
        <end position="77"/>
    </location>
</feature>
<proteinExistence type="predicted"/>
<dbReference type="AlphaFoldDB" id="A0A2I1RGT9"/>
<protein>
    <submittedName>
        <fullName evidence="2">Uncharacterized protein</fullName>
    </submittedName>
</protein>
<evidence type="ECO:0000256" key="1">
    <source>
        <dbReference type="SAM" id="Phobius"/>
    </source>
</evidence>
<accession>A0A2I1RGT9</accession>
<keyword evidence="1" id="KW-1133">Transmembrane helix</keyword>
<reference evidence="2 3" key="1">
    <citation type="submission" date="2017-12" db="EMBL/GenBank/DDBJ databases">
        <title>Phylogenetic diversity of female urinary microbiome.</title>
        <authorList>
            <person name="Thomas-White K."/>
            <person name="Wolfe A.J."/>
        </authorList>
    </citation>
    <scope>NUCLEOTIDE SEQUENCE [LARGE SCALE GENOMIC DNA]</scope>
    <source>
        <strain evidence="2 3">UMB0416</strain>
    </source>
</reference>
<keyword evidence="1" id="KW-0812">Transmembrane</keyword>
<evidence type="ECO:0000313" key="3">
    <source>
        <dbReference type="Proteomes" id="UP000234914"/>
    </source>
</evidence>
<dbReference type="RefSeq" id="WP_101964766.1">
    <property type="nucleotide sequence ID" value="NZ_PKJS01000011.1"/>
</dbReference>
<evidence type="ECO:0000313" key="2">
    <source>
        <dbReference type="EMBL" id="PKZ68296.1"/>
    </source>
</evidence>
<gene>
    <name evidence="2" type="ORF">CYJ96_09135</name>
</gene>
<organism evidence="2 3">
    <name type="scientific">Faucicola osloensis</name>
    <name type="common">Moraxella osloensis</name>
    <dbReference type="NCBI Taxonomy" id="34062"/>
    <lineage>
        <taxon>Bacteria</taxon>
        <taxon>Pseudomonadati</taxon>
        <taxon>Pseudomonadota</taxon>
        <taxon>Gammaproteobacteria</taxon>
        <taxon>Moraxellales</taxon>
        <taxon>Moraxellaceae</taxon>
        <taxon>Faucicola</taxon>
    </lineage>
</organism>
<sequence>MRLDIYAQGEAKQTEPSIWAWLKKDQIKNENLYRSLECQDDLIRQLMARQDRQGKWIAFLLLVWVFSVVFMWFGVLMTV</sequence>